<dbReference type="EMBL" id="GG657466">
    <property type="protein sequence ID" value="OAT12094.1"/>
    <property type="molecule type" value="Genomic_DNA"/>
</dbReference>
<dbReference type="GO" id="GO:0003824">
    <property type="term" value="F:catalytic activity"/>
    <property type="evidence" value="ECO:0007669"/>
    <property type="project" value="InterPro"/>
</dbReference>
<dbReference type="PANTHER" id="PTHR46082:SF11">
    <property type="entry name" value="AAA+ ATPASE DOMAIN-CONTAINING PROTEIN-RELATED"/>
    <property type="match status" value="1"/>
</dbReference>
<dbReference type="InterPro" id="IPR035994">
    <property type="entry name" value="Nucleoside_phosphorylase_sf"/>
</dbReference>
<name>A0A179UVL5_BLAGS</name>
<accession>A0A179UVL5</accession>
<dbReference type="AlphaFoldDB" id="A0A179UVL5"/>
<keyword evidence="3" id="KW-1185">Reference proteome</keyword>
<evidence type="ECO:0000313" key="2">
    <source>
        <dbReference type="EMBL" id="OAT12094.1"/>
    </source>
</evidence>
<feature type="coiled-coil region" evidence="1">
    <location>
        <begin position="76"/>
        <end position="117"/>
    </location>
</feature>
<reference evidence="3" key="1">
    <citation type="journal article" date="2015" name="PLoS Genet.">
        <title>The dynamic genome and transcriptome of the human fungal pathogen Blastomyces and close relative Emmonsia.</title>
        <authorList>
            <person name="Munoz J.F."/>
            <person name="Gauthier G.M."/>
            <person name="Desjardins C.A."/>
            <person name="Gallo J.E."/>
            <person name="Holder J."/>
            <person name="Sullivan T.D."/>
            <person name="Marty A.J."/>
            <person name="Carmen J.C."/>
            <person name="Chen Z."/>
            <person name="Ding L."/>
            <person name="Gujja S."/>
            <person name="Magrini V."/>
            <person name="Misas E."/>
            <person name="Mitreva M."/>
            <person name="Priest M."/>
            <person name="Saif S."/>
            <person name="Whiston E.A."/>
            <person name="Young S."/>
            <person name="Zeng Q."/>
            <person name="Goldman W.E."/>
            <person name="Mardis E.R."/>
            <person name="Taylor J.W."/>
            <person name="McEwen J.G."/>
            <person name="Clay O.K."/>
            <person name="Klein B.S."/>
            <person name="Cuomo C.A."/>
        </authorList>
    </citation>
    <scope>NUCLEOTIDE SEQUENCE [LARGE SCALE GENOMIC DNA]</scope>
    <source>
        <strain evidence="3">SLH14081</strain>
    </source>
</reference>
<dbReference type="GeneID" id="8502320"/>
<dbReference type="STRING" id="559298.A0A179UVL5"/>
<dbReference type="RefSeq" id="XP_031580206.1">
    <property type="nucleotide sequence ID" value="XM_031725302.1"/>
</dbReference>
<dbReference type="InterPro" id="IPR053137">
    <property type="entry name" value="NLR-like"/>
</dbReference>
<gene>
    <name evidence="2" type="ORF">BDBG_17621</name>
</gene>
<proteinExistence type="predicted"/>
<evidence type="ECO:0000313" key="3">
    <source>
        <dbReference type="Proteomes" id="UP000002038"/>
    </source>
</evidence>
<dbReference type="Proteomes" id="UP000002038">
    <property type="component" value="Unassembled WGS sequence"/>
</dbReference>
<dbReference type="SUPFAM" id="SSF53167">
    <property type="entry name" value="Purine and uridine phosphorylases"/>
    <property type="match status" value="1"/>
</dbReference>
<evidence type="ECO:0000256" key="1">
    <source>
        <dbReference type="SAM" id="Coils"/>
    </source>
</evidence>
<organism evidence="2 3">
    <name type="scientific">Blastomyces gilchristii (strain SLH14081)</name>
    <name type="common">Blastomyces dermatitidis</name>
    <dbReference type="NCBI Taxonomy" id="559298"/>
    <lineage>
        <taxon>Eukaryota</taxon>
        <taxon>Fungi</taxon>
        <taxon>Dikarya</taxon>
        <taxon>Ascomycota</taxon>
        <taxon>Pezizomycotina</taxon>
        <taxon>Eurotiomycetes</taxon>
        <taxon>Eurotiomycetidae</taxon>
        <taxon>Onygenales</taxon>
        <taxon>Ajellomycetaceae</taxon>
        <taxon>Blastomyces</taxon>
    </lineage>
</organism>
<keyword evidence="1" id="KW-0175">Coiled coil</keyword>
<sequence>MEAAGLMDEFPCLVIRGVCDYADSHKNKEWQPYAAVTATAHMRELLETIPASEVKRTPPAAESFKDPPDMQFKDKVARLEKTNQLLEQSNQSHAKDIESLKAELKASQKEFRKWTASGGRPIAGQQFGGSGGAESINPNAGWVGMIRKDVVDAAIKGKHDEFKRDCVELKRTILTQWAATVVNDPSVAKFFEQWFHSPRLLYVPGLLILTLFGRILQEMMLKDCLSGVTIVRAAVKHTV</sequence>
<dbReference type="PANTHER" id="PTHR46082">
    <property type="entry name" value="ATP/GTP-BINDING PROTEIN-RELATED"/>
    <property type="match status" value="1"/>
</dbReference>
<dbReference type="KEGG" id="bgh:BDBG_17621"/>
<protein>
    <submittedName>
        <fullName evidence="2">Uncharacterized protein</fullName>
    </submittedName>
</protein>
<dbReference type="GO" id="GO:0009116">
    <property type="term" value="P:nucleoside metabolic process"/>
    <property type="evidence" value="ECO:0007669"/>
    <property type="project" value="InterPro"/>
</dbReference>
<dbReference type="Gene3D" id="3.40.50.1580">
    <property type="entry name" value="Nucleoside phosphorylase domain"/>
    <property type="match status" value="1"/>
</dbReference>
<dbReference type="OrthoDB" id="1577640at2759"/>
<dbReference type="VEuPathDB" id="FungiDB:BDBG_17621"/>